<gene>
    <name evidence="1" type="ORF">A3A21_00385</name>
</gene>
<reference evidence="1 2" key="1">
    <citation type="journal article" date="2016" name="Nat. Commun.">
        <title>Thousands of microbial genomes shed light on interconnected biogeochemical processes in an aquifer system.</title>
        <authorList>
            <person name="Anantharaman K."/>
            <person name="Brown C.T."/>
            <person name="Hug L.A."/>
            <person name="Sharon I."/>
            <person name="Castelle C.J."/>
            <person name="Probst A.J."/>
            <person name="Thomas B.C."/>
            <person name="Singh A."/>
            <person name="Wilkins M.J."/>
            <person name="Karaoz U."/>
            <person name="Brodie E.L."/>
            <person name="Williams K.H."/>
            <person name="Hubbard S.S."/>
            <person name="Banfield J.F."/>
        </authorList>
    </citation>
    <scope>NUCLEOTIDE SEQUENCE [LARGE SCALE GENOMIC DNA]</scope>
</reference>
<organism evidence="1 2">
    <name type="scientific">Candidatus Jorgensenbacteria bacterium RIFCSPLOWO2_01_FULL_45_25b</name>
    <dbReference type="NCBI Taxonomy" id="1798471"/>
    <lineage>
        <taxon>Bacteria</taxon>
        <taxon>Candidatus Joergenseniibacteriota</taxon>
    </lineage>
</organism>
<sequence length="237" mass="26403">MSRTFKKIAYGTLYLVILGLVLFLFFRSRPLPLPKAPSISDNPLSSIVVEEKESFRFGGDRLFVSAKISNSRADAGTRPFSYAFVLRGLNGEELERISDEDILYPGESVLVYGINALTPSKLISDIDVLITDADWRDASEFSFPKVSLESEPALEISDNQIQVRGVLKNETSSRISELKAVTTLRDSFGFKVLVTGTILTNLRSFASREYVIALPFDSELARRLQGGRAEVFFYPAN</sequence>
<proteinExistence type="predicted"/>
<accession>A0A1F6BUU8</accession>
<dbReference type="AlphaFoldDB" id="A0A1F6BUU8"/>
<evidence type="ECO:0000313" key="1">
    <source>
        <dbReference type="EMBL" id="OGG40689.1"/>
    </source>
</evidence>
<dbReference type="EMBL" id="MFKK01000021">
    <property type="protein sequence ID" value="OGG40689.1"/>
    <property type="molecule type" value="Genomic_DNA"/>
</dbReference>
<protein>
    <submittedName>
        <fullName evidence="1">Uncharacterized protein</fullName>
    </submittedName>
</protein>
<name>A0A1F6BUU8_9BACT</name>
<evidence type="ECO:0000313" key="2">
    <source>
        <dbReference type="Proteomes" id="UP000176996"/>
    </source>
</evidence>
<dbReference type="STRING" id="1798471.A3A21_00385"/>
<dbReference type="Proteomes" id="UP000176996">
    <property type="component" value="Unassembled WGS sequence"/>
</dbReference>
<comment type="caution">
    <text evidence="1">The sequence shown here is derived from an EMBL/GenBank/DDBJ whole genome shotgun (WGS) entry which is preliminary data.</text>
</comment>